<dbReference type="PANTHER" id="PTHR33021">
    <property type="entry name" value="BLUE COPPER PROTEIN"/>
    <property type="match status" value="1"/>
</dbReference>
<sequence length="99" mass="10644">MARGSSSKVGLGLLLAFVMLELAMAQPRVWPVGDSKGWSLGVIGWPNYKPFKAGDLLATTPRCTTSGDDRITLSRGMTFFICGKPGHCERGMKIAVTAR</sequence>
<dbReference type="Gramene" id="KQJ82598">
    <property type="protein sequence ID" value="KQJ82598"/>
    <property type="gene ID" value="BRADI_5g09958v3"/>
</dbReference>
<dbReference type="STRING" id="15368.A0A0Q3E4H7"/>
<dbReference type="InterPro" id="IPR008972">
    <property type="entry name" value="Cupredoxin"/>
</dbReference>
<protein>
    <recommendedName>
        <fullName evidence="2">Phytocyanin domain-containing protein</fullName>
    </recommendedName>
</protein>
<keyword evidence="1" id="KW-0732">Signal</keyword>
<dbReference type="EMBL" id="CM000884">
    <property type="protein sequence ID" value="KQJ82598.1"/>
    <property type="molecule type" value="Genomic_DNA"/>
</dbReference>
<dbReference type="Proteomes" id="UP000008810">
    <property type="component" value="Chromosome 5"/>
</dbReference>
<dbReference type="Gene3D" id="2.60.40.420">
    <property type="entry name" value="Cupredoxins - blue copper proteins"/>
    <property type="match status" value="1"/>
</dbReference>
<dbReference type="InterPro" id="IPR003245">
    <property type="entry name" value="Phytocyanin_dom"/>
</dbReference>
<reference evidence="3 4" key="1">
    <citation type="journal article" date="2010" name="Nature">
        <title>Genome sequencing and analysis of the model grass Brachypodium distachyon.</title>
        <authorList>
            <consortium name="International Brachypodium Initiative"/>
        </authorList>
    </citation>
    <scope>NUCLEOTIDE SEQUENCE [LARGE SCALE GENOMIC DNA]</scope>
    <source>
        <strain evidence="3 4">Bd21</strain>
    </source>
</reference>
<reference evidence="3" key="2">
    <citation type="submission" date="2017-06" db="EMBL/GenBank/DDBJ databases">
        <title>WGS assembly of Brachypodium distachyon.</title>
        <authorList>
            <consortium name="The International Brachypodium Initiative"/>
            <person name="Lucas S."/>
            <person name="Harmon-Smith M."/>
            <person name="Lail K."/>
            <person name="Tice H."/>
            <person name="Grimwood J."/>
            <person name="Bruce D."/>
            <person name="Barry K."/>
            <person name="Shu S."/>
            <person name="Lindquist E."/>
            <person name="Wang M."/>
            <person name="Pitluck S."/>
            <person name="Vogel J.P."/>
            <person name="Garvin D.F."/>
            <person name="Mockler T.C."/>
            <person name="Schmutz J."/>
            <person name="Rokhsar D."/>
            <person name="Bevan M.W."/>
        </authorList>
    </citation>
    <scope>NUCLEOTIDE SEQUENCE</scope>
    <source>
        <strain evidence="3">Bd21</strain>
    </source>
</reference>
<feature type="signal peptide" evidence="1">
    <location>
        <begin position="1"/>
        <end position="25"/>
    </location>
</feature>
<evidence type="ECO:0000256" key="1">
    <source>
        <dbReference type="SAM" id="SignalP"/>
    </source>
</evidence>
<dbReference type="EnsemblPlants" id="KQJ82598">
    <property type="protein sequence ID" value="KQJ82598"/>
    <property type="gene ID" value="BRADI_5g09958v3"/>
</dbReference>
<dbReference type="PANTHER" id="PTHR33021:SF424">
    <property type="entry name" value="BASIC BLUE PROTEIN"/>
    <property type="match status" value="1"/>
</dbReference>
<proteinExistence type="predicted"/>
<dbReference type="OrthoDB" id="605074at2759"/>
<feature type="chain" id="PRO_5033237624" description="Phytocyanin domain-containing protein" evidence="1">
    <location>
        <begin position="26"/>
        <end position="99"/>
    </location>
</feature>
<dbReference type="AlphaFoldDB" id="A0A0Q3E4H7"/>
<dbReference type="InParanoid" id="A0A0Q3E4H7"/>
<evidence type="ECO:0000259" key="2">
    <source>
        <dbReference type="Pfam" id="PF02298"/>
    </source>
</evidence>
<reference evidence="4" key="3">
    <citation type="submission" date="2018-08" db="UniProtKB">
        <authorList>
            <consortium name="EnsemblPlants"/>
        </authorList>
    </citation>
    <scope>IDENTIFICATION</scope>
    <source>
        <strain evidence="4">cv. Bd21</strain>
    </source>
</reference>
<dbReference type="SUPFAM" id="SSF49503">
    <property type="entry name" value="Cupredoxins"/>
    <property type="match status" value="1"/>
</dbReference>
<evidence type="ECO:0000313" key="5">
    <source>
        <dbReference type="Proteomes" id="UP000008810"/>
    </source>
</evidence>
<organism evidence="3">
    <name type="scientific">Brachypodium distachyon</name>
    <name type="common">Purple false brome</name>
    <name type="synonym">Trachynia distachya</name>
    <dbReference type="NCBI Taxonomy" id="15368"/>
    <lineage>
        <taxon>Eukaryota</taxon>
        <taxon>Viridiplantae</taxon>
        <taxon>Streptophyta</taxon>
        <taxon>Embryophyta</taxon>
        <taxon>Tracheophyta</taxon>
        <taxon>Spermatophyta</taxon>
        <taxon>Magnoliopsida</taxon>
        <taxon>Liliopsida</taxon>
        <taxon>Poales</taxon>
        <taxon>Poaceae</taxon>
        <taxon>BOP clade</taxon>
        <taxon>Pooideae</taxon>
        <taxon>Stipodae</taxon>
        <taxon>Brachypodieae</taxon>
        <taxon>Brachypodium</taxon>
    </lineage>
</organism>
<dbReference type="InterPro" id="IPR039391">
    <property type="entry name" value="Phytocyanin-like"/>
</dbReference>
<evidence type="ECO:0000313" key="3">
    <source>
        <dbReference type="EMBL" id="KQJ82598.1"/>
    </source>
</evidence>
<gene>
    <name evidence="3" type="ORF">BRADI_5g09958v3</name>
</gene>
<feature type="domain" description="Phytocyanin" evidence="2">
    <location>
        <begin position="64"/>
        <end position="92"/>
    </location>
</feature>
<dbReference type="GO" id="GO:0005886">
    <property type="term" value="C:plasma membrane"/>
    <property type="evidence" value="ECO:0000318"/>
    <property type="project" value="GO_Central"/>
</dbReference>
<evidence type="ECO:0000313" key="4">
    <source>
        <dbReference type="EnsemblPlants" id="KQJ82598"/>
    </source>
</evidence>
<name>A0A0Q3E4H7_BRADI</name>
<dbReference type="GO" id="GO:0009055">
    <property type="term" value="F:electron transfer activity"/>
    <property type="evidence" value="ECO:0007669"/>
    <property type="project" value="InterPro"/>
</dbReference>
<accession>A0A0Q3E4H7</accession>
<dbReference type="Pfam" id="PF02298">
    <property type="entry name" value="Cu_bind_like"/>
    <property type="match status" value="1"/>
</dbReference>
<keyword evidence="5" id="KW-1185">Reference proteome</keyword>